<evidence type="ECO:0000256" key="1">
    <source>
        <dbReference type="SAM" id="MobiDB-lite"/>
    </source>
</evidence>
<accession>A0ABW4NMQ8</accession>
<sequence>MKTGMSKKALIGATTLATSLVLAACSSGNQEDTTTTPSEASSEMMMSSDQIDSSSMMSSDSSSSMSSSSSTADSSSSSSSNTDTSSKGIENKTFDVSMEDAVNKFKDEYSDAEITSVSIDEDSNNYVYKVEGYNATNEVELEVDATTGEVMNKDTDDKDNVDDDEVLDLAGLVSPQEAMKAALDKVGSGYAKEWGIDSKNGTIYYEIDVEGSDSANDDVHIDAKTGEFLEFD</sequence>
<organism evidence="4 5">
    <name type="scientific">Carnobacterium antarcticum</name>
    <dbReference type="NCBI Taxonomy" id="2126436"/>
    <lineage>
        <taxon>Bacteria</taxon>
        <taxon>Bacillati</taxon>
        <taxon>Bacillota</taxon>
        <taxon>Bacilli</taxon>
        <taxon>Lactobacillales</taxon>
        <taxon>Carnobacteriaceae</taxon>
        <taxon>Carnobacterium</taxon>
    </lineage>
</organism>
<comment type="caution">
    <text evidence="4">The sequence shown here is derived from an EMBL/GenBank/DDBJ whole genome shotgun (WGS) entry which is preliminary data.</text>
</comment>
<feature type="signal peptide" evidence="2">
    <location>
        <begin position="1"/>
        <end position="23"/>
    </location>
</feature>
<dbReference type="Proteomes" id="UP001597285">
    <property type="component" value="Unassembled WGS sequence"/>
</dbReference>
<dbReference type="InterPro" id="IPR025711">
    <property type="entry name" value="PepSY"/>
</dbReference>
<name>A0ABW4NMQ8_9LACT</name>
<feature type="domain" description="PepSY" evidence="3">
    <location>
        <begin position="173"/>
        <end position="230"/>
    </location>
</feature>
<reference evidence="5" key="1">
    <citation type="journal article" date="2019" name="Int. J. Syst. Evol. Microbiol.">
        <title>The Global Catalogue of Microorganisms (GCM) 10K type strain sequencing project: providing services to taxonomists for standard genome sequencing and annotation.</title>
        <authorList>
            <consortium name="The Broad Institute Genomics Platform"/>
            <consortium name="The Broad Institute Genome Sequencing Center for Infectious Disease"/>
            <person name="Wu L."/>
            <person name="Ma J."/>
        </authorList>
    </citation>
    <scope>NUCLEOTIDE SEQUENCE [LARGE SCALE GENOMIC DNA]</scope>
    <source>
        <strain evidence="5">KCTC 42143</strain>
    </source>
</reference>
<feature type="compositionally biased region" description="Low complexity" evidence="1">
    <location>
        <begin position="25"/>
        <end position="86"/>
    </location>
</feature>
<keyword evidence="5" id="KW-1185">Reference proteome</keyword>
<feature type="domain" description="PepSY" evidence="3">
    <location>
        <begin position="96"/>
        <end position="152"/>
    </location>
</feature>
<gene>
    <name evidence="4" type="ORF">ACFSBK_05340</name>
</gene>
<proteinExistence type="predicted"/>
<dbReference type="RefSeq" id="WP_058918966.1">
    <property type="nucleotide sequence ID" value="NZ_JBHSQC010000004.1"/>
</dbReference>
<evidence type="ECO:0000313" key="4">
    <source>
        <dbReference type="EMBL" id="MFD1799285.1"/>
    </source>
</evidence>
<evidence type="ECO:0000313" key="5">
    <source>
        <dbReference type="Proteomes" id="UP001597285"/>
    </source>
</evidence>
<keyword evidence="2" id="KW-0732">Signal</keyword>
<dbReference type="PROSITE" id="PS51257">
    <property type="entry name" value="PROKAR_LIPOPROTEIN"/>
    <property type="match status" value="1"/>
</dbReference>
<evidence type="ECO:0000256" key="2">
    <source>
        <dbReference type="SAM" id="SignalP"/>
    </source>
</evidence>
<feature type="region of interest" description="Disordered" evidence="1">
    <location>
        <begin position="25"/>
        <end position="93"/>
    </location>
</feature>
<evidence type="ECO:0000259" key="3">
    <source>
        <dbReference type="Pfam" id="PF03413"/>
    </source>
</evidence>
<dbReference type="Gene3D" id="3.10.450.40">
    <property type="match status" value="2"/>
</dbReference>
<dbReference type="Pfam" id="PF03413">
    <property type="entry name" value="PepSY"/>
    <property type="match status" value="2"/>
</dbReference>
<feature type="chain" id="PRO_5046008257" evidence="2">
    <location>
        <begin position="24"/>
        <end position="232"/>
    </location>
</feature>
<dbReference type="EMBL" id="JBHUFF010000009">
    <property type="protein sequence ID" value="MFD1799285.1"/>
    <property type="molecule type" value="Genomic_DNA"/>
</dbReference>
<protein>
    <submittedName>
        <fullName evidence="4">PepSY domain-containing protein</fullName>
    </submittedName>
</protein>